<keyword evidence="2" id="KW-1185">Reference proteome</keyword>
<name>D3FZL3_ALKPO</name>
<reference evidence="1 2" key="1">
    <citation type="journal article" date="2011" name="Environ. Microbiol.">
        <title>Genome of alkaliphilic Bacillus pseudofirmus OF4 reveals adaptations that support the ability to grow in an external pH range from 7.5 to 11.4.</title>
        <authorList>
            <person name="Janto B."/>
            <person name="Ahmed A."/>
            <person name="Ito M."/>
            <person name="Liu J."/>
            <person name="Hicks D.B."/>
            <person name="Pagni S."/>
            <person name="Fackelmayer O.J."/>
            <person name="Smith T.A."/>
            <person name="Earl J."/>
            <person name="Elbourne L.D."/>
            <person name="Hassan K."/>
            <person name="Paulsen I.T."/>
            <person name="Kolsto A.B."/>
            <person name="Tourasse N.J."/>
            <person name="Ehrlich G.D."/>
            <person name="Boissy R."/>
            <person name="Ivey D.M."/>
            <person name="Li G."/>
            <person name="Xue Y."/>
            <person name="Ma Y."/>
            <person name="Hu F.Z."/>
            <person name="Krulwich T.A."/>
        </authorList>
    </citation>
    <scope>NUCLEOTIDE SEQUENCE [LARGE SCALE GENOMIC DNA]</scope>
    <source>
        <strain evidence="2">ATCC BAA-2126 / JCM 17055 / OF4</strain>
    </source>
</reference>
<protein>
    <submittedName>
        <fullName evidence="1">Uncharacterized protein</fullName>
    </submittedName>
</protein>
<dbReference type="KEGG" id="bpf:BpOF4_05965"/>
<proteinExistence type="predicted"/>
<dbReference type="RefSeq" id="WP_012960528.1">
    <property type="nucleotide sequence ID" value="NC_013791.2"/>
</dbReference>
<organism evidence="1 2">
    <name type="scientific">Alkalihalophilus pseudofirmus (strain ATCC BAA-2126 / JCM 17055 / OF4)</name>
    <name type="common">Bacillus pseudofirmus</name>
    <dbReference type="NCBI Taxonomy" id="398511"/>
    <lineage>
        <taxon>Bacteria</taxon>
        <taxon>Bacillati</taxon>
        <taxon>Bacillota</taxon>
        <taxon>Bacilli</taxon>
        <taxon>Bacillales</taxon>
        <taxon>Bacillaceae</taxon>
        <taxon>Alkalihalophilus</taxon>
    </lineage>
</organism>
<gene>
    <name evidence="1" type="ordered locus">BpOF4_05965</name>
</gene>
<evidence type="ECO:0000313" key="1">
    <source>
        <dbReference type="EMBL" id="ADC49255.1"/>
    </source>
</evidence>
<dbReference type="Proteomes" id="UP000001544">
    <property type="component" value="Chromosome"/>
</dbReference>
<dbReference type="AlphaFoldDB" id="D3FZL3"/>
<dbReference type="EMBL" id="CP001878">
    <property type="protein sequence ID" value="ADC49255.1"/>
    <property type="molecule type" value="Genomic_DNA"/>
</dbReference>
<accession>D3FZL3</accession>
<sequence>MQKIATSSDGWVYVINTPGEDPYMFGRYPVGSEQEYMRVHYHLKHSIIATLQ</sequence>
<dbReference type="HOGENOM" id="CLU_3076874_0_0_9"/>
<evidence type="ECO:0000313" key="2">
    <source>
        <dbReference type="Proteomes" id="UP000001544"/>
    </source>
</evidence>